<accession>A0A4Y9YP26</accession>
<dbReference type="EMBL" id="SEOQ01000416">
    <property type="protein sequence ID" value="TFY63417.1"/>
    <property type="molecule type" value="Genomic_DNA"/>
</dbReference>
<dbReference type="AlphaFoldDB" id="A0A4Y9YP26"/>
<organism evidence="2 3">
    <name type="scientific">Dentipellis fragilis</name>
    <dbReference type="NCBI Taxonomy" id="205917"/>
    <lineage>
        <taxon>Eukaryota</taxon>
        <taxon>Fungi</taxon>
        <taxon>Dikarya</taxon>
        <taxon>Basidiomycota</taxon>
        <taxon>Agaricomycotina</taxon>
        <taxon>Agaricomycetes</taxon>
        <taxon>Russulales</taxon>
        <taxon>Hericiaceae</taxon>
        <taxon>Dentipellis</taxon>
    </lineage>
</organism>
<dbReference type="Gene3D" id="2.60.120.650">
    <property type="entry name" value="Cupin"/>
    <property type="match status" value="1"/>
</dbReference>
<evidence type="ECO:0000313" key="2">
    <source>
        <dbReference type="EMBL" id="TFY63417.1"/>
    </source>
</evidence>
<dbReference type="STRING" id="205917.A0A4Y9YP26"/>
<dbReference type="SUPFAM" id="SSF51197">
    <property type="entry name" value="Clavaminate synthase-like"/>
    <property type="match status" value="1"/>
</dbReference>
<feature type="compositionally biased region" description="Basic residues" evidence="1">
    <location>
        <begin position="470"/>
        <end position="479"/>
    </location>
</feature>
<sequence length="479" mass="54054">MAYQDGDVPNKQLREGTRADILLSGLPGDQLSHHEQWYLSKVFNGLDNACPEPLCEMPNFRSIATHEQVLLNNDLLYGQDVQRRAIPHLSWATVASRHSISDVHLDADGLGTVSHPLVGRKLWVILTLGDVSQDRASSDSEKEGNDLIPDPRNTDSYYRINSLSNLNLKGYTAEAILLGPGQTFYQRPNQLHWVYGVDPTIVYGRHFYASHALPDSLYGQVHTQLMGYSITNAAHAPVRLMLGDFMSWWLVSSKDDSSEDSETLPDLEDERGMETFIAMSNAVVFSWTLCCVDGEVPDPNDADGNARRIQNMVSYLALMKKYIGEGYGAMGEEEFREKPYDFFKHCNIHFAKAMLCYSEQLDFEDWEAGEGKGKGVPQTRMASQQLYEVIRRDLGRMWGPTDGALTLFDEWYMDEDGNFVAQFYPPVKPRWNAYRWDNVVPEAPEIPINAQLQPKNTKRGAGTDAEGSRAKRSRKKGLV</sequence>
<name>A0A4Y9YP26_9AGAM</name>
<feature type="non-terminal residue" evidence="2">
    <location>
        <position position="1"/>
    </location>
</feature>
<proteinExistence type="predicted"/>
<gene>
    <name evidence="2" type="ORF">EVG20_g6318</name>
</gene>
<keyword evidence="3" id="KW-1185">Reference proteome</keyword>
<protein>
    <recommendedName>
        <fullName evidence="4">JmjC domain-containing protein</fullName>
    </recommendedName>
</protein>
<dbReference type="Proteomes" id="UP000298327">
    <property type="component" value="Unassembled WGS sequence"/>
</dbReference>
<evidence type="ECO:0000256" key="1">
    <source>
        <dbReference type="SAM" id="MobiDB-lite"/>
    </source>
</evidence>
<evidence type="ECO:0008006" key="4">
    <source>
        <dbReference type="Google" id="ProtNLM"/>
    </source>
</evidence>
<dbReference type="OrthoDB" id="3270451at2759"/>
<reference evidence="2 3" key="1">
    <citation type="submission" date="2019-02" db="EMBL/GenBank/DDBJ databases">
        <title>Genome sequencing of the rare red list fungi Dentipellis fragilis.</title>
        <authorList>
            <person name="Buettner E."/>
            <person name="Kellner H."/>
        </authorList>
    </citation>
    <scope>NUCLEOTIDE SEQUENCE [LARGE SCALE GENOMIC DNA]</scope>
    <source>
        <strain evidence="2 3">DSM 105465</strain>
    </source>
</reference>
<comment type="caution">
    <text evidence="2">The sequence shown here is derived from an EMBL/GenBank/DDBJ whole genome shotgun (WGS) entry which is preliminary data.</text>
</comment>
<evidence type="ECO:0000313" key="3">
    <source>
        <dbReference type="Proteomes" id="UP000298327"/>
    </source>
</evidence>
<feature type="region of interest" description="Disordered" evidence="1">
    <location>
        <begin position="447"/>
        <end position="479"/>
    </location>
</feature>